<dbReference type="Proteomes" id="UP000199002">
    <property type="component" value="Unassembled WGS sequence"/>
</dbReference>
<evidence type="ECO:0000313" key="10">
    <source>
        <dbReference type="Proteomes" id="UP000199002"/>
    </source>
</evidence>
<dbReference type="InterPro" id="IPR000515">
    <property type="entry name" value="MetI-like"/>
</dbReference>
<organism evidence="9 10">
    <name type="scientific">Acidovorax soli</name>
    <dbReference type="NCBI Taxonomy" id="592050"/>
    <lineage>
        <taxon>Bacteria</taxon>
        <taxon>Pseudomonadati</taxon>
        <taxon>Pseudomonadota</taxon>
        <taxon>Betaproteobacteria</taxon>
        <taxon>Burkholderiales</taxon>
        <taxon>Comamonadaceae</taxon>
        <taxon>Acidovorax</taxon>
    </lineage>
</organism>
<dbReference type="EMBL" id="FNQJ01000004">
    <property type="protein sequence ID" value="SEA01948.1"/>
    <property type="molecule type" value="Genomic_DNA"/>
</dbReference>
<dbReference type="Gene3D" id="1.10.3720.10">
    <property type="entry name" value="MetI-like"/>
    <property type="match status" value="1"/>
</dbReference>
<dbReference type="SUPFAM" id="SSF161098">
    <property type="entry name" value="MetI-like"/>
    <property type="match status" value="1"/>
</dbReference>
<evidence type="ECO:0000259" key="8">
    <source>
        <dbReference type="PROSITE" id="PS50928"/>
    </source>
</evidence>
<feature type="transmembrane region" description="Helical" evidence="7">
    <location>
        <begin position="180"/>
        <end position="199"/>
    </location>
</feature>
<comment type="subcellular location">
    <subcellularLocation>
        <location evidence="1 7">Cell membrane</location>
        <topology evidence="1 7">Multi-pass membrane protein</topology>
    </subcellularLocation>
</comment>
<evidence type="ECO:0000313" key="9">
    <source>
        <dbReference type="EMBL" id="SEA01948.1"/>
    </source>
</evidence>
<feature type="transmembrane region" description="Helical" evidence="7">
    <location>
        <begin position="99"/>
        <end position="122"/>
    </location>
</feature>
<feature type="transmembrane region" description="Helical" evidence="7">
    <location>
        <begin position="283"/>
        <end position="309"/>
    </location>
</feature>
<evidence type="ECO:0000256" key="4">
    <source>
        <dbReference type="ARBA" id="ARBA00022692"/>
    </source>
</evidence>
<dbReference type="Pfam" id="PF00528">
    <property type="entry name" value="BPD_transp_1"/>
    <property type="match status" value="1"/>
</dbReference>
<keyword evidence="4 7" id="KW-0812">Transmembrane</keyword>
<keyword evidence="10" id="KW-1185">Reference proteome</keyword>
<protein>
    <submittedName>
        <fullName evidence="9">Peptide/nickel transport system permease protein</fullName>
    </submittedName>
</protein>
<proteinExistence type="inferred from homology"/>
<keyword evidence="3" id="KW-1003">Cell membrane</keyword>
<evidence type="ECO:0000256" key="5">
    <source>
        <dbReference type="ARBA" id="ARBA00022989"/>
    </source>
</evidence>
<comment type="similarity">
    <text evidence="7">Belongs to the binding-protein-dependent transport system permease family.</text>
</comment>
<reference evidence="10" key="1">
    <citation type="submission" date="2016-10" db="EMBL/GenBank/DDBJ databases">
        <authorList>
            <person name="Varghese N."/>
            <person name="Submissions S."/>
        </authorList>
    </citation>
    <scope>NUCLEOTIDE SEQUENCE [LARGE SCALE GENOMIC DNA]</scope>
    <source>
        <strain evidence="10">DSM 25157</strain>
    </source>
</reference>
<dbReference type="InterPro" id="IPR035906">
    <property type="entry name" value="MetI-like_sf"/>
</dbReference>
<feature type="transmembrane region" description="Helical" evidence="7">
    <location>
        <begin position="237"/>
        <end position="263"/>
    </location>
</feature>
<name>A0A1H3XTU2_9BURK</name>
<dbReference type="RefSeq" id="WP_092697304.1">
    <property type="nucleotide sequence ID" value="NZ_CAXIQL010000016.1"/>
</dbReference>
<dbReference type="AlphaFoldDB" id="A0A1H3XTU2"/>
<accession>A0A1H3XTU2</accession>
<keyword evidence="2 7" id="KW-0813">Transport</keyword>
<keyword evidence="5 7" id="KW-1133">Transmembrane helix</keyword>
<evidence type="ECO:0000256" key="6">
    <source>
        <dbReference type="ARBA" id="ARBA00023136"/>
    </source>
</evidence>
<evidence type="ECO:0000256" key="3">
    <source>
        <dbReference type="ARBA" id="ARBA00022475"/>
    </source>
</evidence>
<dbReference type="InterPro" id="IPR045621">
    <property type="entry name" value="BPD_transp_1_N"/>
</dbReference>
<dbReference type="GO" id="GO:0055085">
    <property type="term" value="P:transmembrane transport"/>
    <property type="evidence" value="ECO:0007669"/>
    <property type="project" value="InterPro"/>
</dbReference>
<dbReference type="GeneID" id="34233504"/>
<gene>
    <name evidence="9" type="ORF">SAMN05421875_10495</name>
</gene>
<keyword evidence="6 7" id="KW-0472">Membrane</keyword>
<dbReference type="PROSITE" id="PS50928">
    <property type="entry name" value="ABC_TM1"/>
    <property type="match status" value="1"/>
</dbReference>
<feature type="domain" description="ABC transmembrane type-1" evidence="8">
    <location>
        <begin position="97"/>
        <end position="302"/>
    </location>
</feature>
<dbReference type="PANTHER" id="PTHR43163:SF6">
    <property type="entry name" value="DIPEPTIDE TRANSPORT SYSTEM PERMEASE PROTEIN DPPB-RELATED"/>
    <property type="match status" value="1"/>
</dbReference>
<evidence type="ECO:0000256" key="7">
    <source>
        <dbReference type="RuleBase" id="RU363032"/>
    </source>
</evidence>
<dbReference type="Pfam" id="PF19300">
    <property type="entry name" value="BPD_transp_1_N"/>
    <property type="match status" value="1"/>
</dbReference>
<dbReference type="CDD" id="cd06261">
    <property type="entry name" value="TM_PBP2"/>
    <property type="match status" value="1"/>
</dbReference>
<dbReference type="GO" id="GO:0005886">
    <property type="term" value="C:plasma membrane"/>
    <property type="evidence" value="ECO:0007669"/>
    <property type="project" value="UniProtKB-SubCell"/>
</dbReference>
<feature type="transmembrane region" description="Helical" evidence="7">
    <location>
        <begin position="134"/>
        <end position="160"/>
    </location>
</feature>
<dbReference type="PANTHER" id="PTHR43163">
    <property type="entry name" value="DIPEPTIDE TRANSPORT SYSTEM PERMEASE PROTEIN DPPB-RELATED"/>
    <property type="match status" value="1"/>
</dbReference>
<dbReference type="STRING" id="592050.SAMN05421875_10495"/>
<sequence>MPAFLLKRLLVSLPTFLAILALVFVLVNAAPGDPVDAFVPPGQSLSLEQKEMLRHEMGLDRPLPVRFGLWLAQVARGDLGYRYKDGEPVYRTIMSRVPATLMLTFAGLGLGAVLGVALGLVAARRPHGKLDFALSLLAYLGISGPAFLLGILAMYVFALLLGWFPTAGYATPGDGSWLDVLHHLVLASVLSIQFIAILMRYTRSSVLEVQSQDFMRTASAKGLSRTQALLSHAFPNALIPIVTVIGANFSALIGGAVFLETVFSWPGMGTLFIDGVETRDYPLIMGITLFMAVAILAVNVLTDVIYAWIDPRISLR</sequence>
<evidence type="ECO:0000256" key="2">
    <source>
        <dbReference type="ARBA" id="ARBA00022448"/>
    </source>
</evidence>
<evidence type="ECO:0000256" key="1">
    <source>
        <dbReference type="ARBA" id="ARBA00004651"/>
    </source>
</evidence>